<organism evidence="1">
    <name type="scientific">marine sediment metagenome</name>
    <dbReference type="NCBI Taxonomy" id="412755"/>
    <lineage>
        <taxon>unclassified sequences</taxon>
        <taxon>metagenomes</taxon>
        <taxon>ecological metagenomes</taxon>
    </lineage>
</organism>
<accession>X1K7V0</accession>
<comment type="caution">
    <text evidence="1">The sequence shown here is derived from an EMBL/GenBank/DDBJ whole genome shotgun (WGS) entry which is preliminary data.</text>
</comment>
<dbReference type="EMBL" id="BARV01010899">
    <property type="protein sequence ID" value="GAI02648.1"/>
    <property type="molecule type" value="Genomic_DNA"/>
</dbReference>
<sequence>MNPLEIQIEAGKVIEAYARCSNGPGVIGVLDCGIEMLKPNHGNVYFQGVQTLTIWQIRNGLDSQQWKKLSEKLGKLL</sequence>
<protein>
    <submittedName>
        <fullName evidence="1">Uncharacterized protein</fullName>
    </submittedName>
</protein>
<reference evidence="1" key="1">
    <citation type="journal article" date="2014" name="Front. Microbiol.">
        <title>High frequency of phylogenetically diverse reductive dehalogenase-homologous genes in deep subseafloor sedimentary metagenomes.</title>
        <authorList>
            <person name="Kawai M."/>
            <person name="Futagami T."/>
            <person name="Toyoda A."/>
            <person name="Takaki Y."/>
            <person name="Nishi S."/>
            <person name="Hori S."/>
            <person name="Arai W."/>
            <person name="Tsubouchi T."/>
            <person name="Morono Y."/>
            <person name="Uchiyama I."/>
            <person name="Ito T."/>
            <person name="Fujiyama A."/>
            <person name="Inagaki F."/>
            <person name="Takami H."/>
        </authorList>
    </citation>
    <scope>NUCLEOTIDE SEQUENCE</scope>
    <source>
        <strain evidence="1">Expedition CK06-06</strain>
    </source>
</reference>
<proteinExistence type="predicted"/>
<gene>
    <name evidence="1" type="ORF">S06H3_20913</name>
</gene>
<evidence type="ECO:0000313" key="1">
    <source>
        <dbReference type="EMBL" id="GAI02648.1"/>
    </source>
</evidence>
<name>X1K7V0_9ZZZZ</name>
<dbReference type="AlphaFoldDB" id="X1K7V0"/>